<dbReference type="AlphaFoldDB" id="A0A0F9F6Z4"/>
<reference evidence="1" key="1">
    <citation type="journal article" date="2015" name="Nature">
        <title>Complex archaea that bridge the gap between prokaryotes and eukaryotes.</title>
        <authorList>
            <person name="Spang A."/>
            <person name="Saw J.H."/>
            <person name="Jorgensen S.L."/>
            <person name="Zaremba-Niedzwiedzka K."/>
            <person name="Martijn J."/>
            <person name="Lind A.E."/>
            <person name="van Eijk R."/>
            <person name="Schleper C."/>
            <person name="Guy L."/>
            <person name="Ettema T.J."/>
        </authorList>
    </citation>
    <scope>NUCLEOTIDE SEQUENCE</scope>
</reference>
<evidence type="ECO:0000313" key="1">
    <source>
        <dbReference type="EMBL" id="KKL46827.1"/>
    </source>
</evidence>
<gene>
    <name evidence="1" type="ORF">LCGC14_2341640</name>
</gene>
<dbReference type="EMBL" id="LAZR01033892">
    <property type="protein sequence ID" value="KKL46827.1"/>
    <property type="molecule type" value="Genomic_DNA"/>
</dbReference>
<accession>A0A0F9F6Z4</accession>
<proteinExistence type="predicted"/>
<organism evidence="1">
    <name type="scientific">marine sediment metagenome</name>
    <dbReference type="NCBI Taxonomy" id="412755"/>
    <lineage>
        <taxon>unclassified sequences</taxon>
        <taxon>metagenomes</taxon>
        <taxon>ecological metagenomes</taxon>
    </lineage>
</organism>
<comment type="caution">
    <text evidence="1">The sequence shown here is derived from an EMBL/GenBank/DDBJ whole genome shotgun (WGS) entry which is preliminary data.</text>
</comment>
<name>A0A0F9F6Z4_9ZZZZ</name>
<protein>
    <submittedName>
        <fullName evidence="1">Uncharacterized protein</fullName>
    </submittedName>
</protein>
<sequence length="172" mass="19415">MFNLQAFLNDLVVKQDDEELEKSLDIVQLTAILCNDPWLTRQAYYGMAGAMERQIVYLGETLLPNTESRISRMASTGIIGESYTQDSWFGTTNADDPHVNEEVSFDQQIDDAKTFAEQLRDRMRTAAIIFVTHVRAHDEISKSIEPPQLTYGQIKSKAEANRVAKQAQARTG</sequence>